<gene>
    <name evidence="2" type="ORF">OEA41_008978</name>
</gene>
<dbReference type="PANTHER" id="PTHR46072:SF8">
    <property type="entry name" value="AMIDASE DOMAIN-CONTAINING PROTEIN"/>
    <property type="match status" value="1"/>
</dbReference>
<protein>
    <submittedName>
        <fullName evidence="2">Uncharacterized protein</fullName>
    </submittedName>
</protein>
<evidence type="ECO:0000256" key="1">
    <source>
        <dbReference type="ARBA" id="ARBA00009199"/>
    </source>
</evidence>
<dbReference type="PANTHER" id="PTHR46072">
    <property type="entry name" value="AMIDASE-RELATED-RELATED"/>
    <property type="match status" value="1"/>
</dbReference>
<comment type="caution">
    <text evidence="2">The sequence shown here is derived from an EMBL/GenBank/DDBJ whole genome shotgun (WGS) entry which is preliminary data.</text>
</comment>
<dbReference type="Proteomes" id="UP001276659">
    <property type="component" value="Unassembled WGS sequence"/>
</dbReference>
<name>A0AAD9Z134_9LECA</name>
<dbReference type="InterPro" id="IPR036928">
    <property type="entry name" value="AS_sf"/>
</dbReference>
<dbReference type="EMBL" id="JASNWA010000009">
    <property type="protein sequence ID" value="KAK3169594.1"/>
    <property type="molecule type" value="Genomic_DNA"/>
</dbReference>
<reference evidence="2" key="1">
    <citation type="submission" date="2022-11" db="EMBL/GenBank/DDBJ databases">
        <title>Chromosomal genome sequence assembly and mating type (MAT) locus characterization of the leprose asexual lichenized fungus Lepraria neglecta (Nyl.) Erichsen.</title>
        <authorList>
            <person name="Allen J.L."/>
            <person name="Pfeffer B."/>
        </authorList>
    </citation>
    <scope>NUCLEOTIDE SEQUENCE</scope>
    <source>
        <strain evidence="2">Allen 5258</strain>
    </source>
</reference>
<evidence type="ECO:0000313" key="2">
    <source>
        <dbReference type="EMBL" id="KAK3169594.1"/>
    </source>
</evidence>
<comment type="similarity">
    <text evidence="1">Belongs to the amidase family.</text>
</comment>
<keyword evidence="3" id="KW-1185">Reference proteome</keyword>
<evidence type="ECO:0000313" key="3">
    <source>
        <dbReference type="Proteomes" id="UP001276659"/>
    </source>
</evidence>
<accession>A0AAD9Z134</accession>
<dbReference type="AlphaFoldDB" id="A0AAD9Z134"/>
<proteinExistence type="inferred from homology"/>
<dbReference type="Gene3D" id="3.90.1300.10">
    <property type="entry name" value="Amidase signature (AS) domain"/>
    <property type="match status" value="1"/>
</dbReference>
<dbReference type="SUPFAM" id="SSF75304">
    <property type="entry name" value="Amidase signature (AS) enzymes"/>
    <property type="match status" value="1"/>
</dbReference>
<organism evidence="2 3">
    <name type="scientific">Lepraria neglecta</name>
    <dbReference type="NCBI Taxonomy" id="209136"/>
    <lineage>
        <taxon>Eukaryota</taxon>
        <taxon>Fungi</taxon>
        <taxon>Dikarya</taxon>
        <taxon>Ascomycota</taxon>
        <taxon>Pezizomycotina</taxon>
        <taxon>Lecanoromycetes</taxon>
        <taxon>OSLEUM clade</taxon>
        <taxon>Lecanoromycetidae</taxon>
        <taxon>Lecanorales</taxon>
        <taxon>Lecanorineae</taxon>
        <taxon>Stereocaulaceae</taxon>
        <taxon>Lepraria</taxon>
    </lineage>
</organism>
<sequence length="123" mass="13648">MEKSTLARALPDGSANEKLPLKLGVFGTDGVVGPQPPIKRILRIVHDVLKSMGHKLAFLKAEGAHDVYQQLDLSGEPLVPPLRKSFQLRDPTSLLEYQDLTIQRKVYNAAYSDYWNSTADDDG</sequence>